<dbReference type="PANTHER" id="PTHR15046">
    <property type="entry name" value="GLYCO_TRANS_2-LIKE DOMAIN-CONTAINING PROTEIN"/>
    <property type="match status" value="1"/>
</dbReference>
<dbReference type="Proteomes" id="UP001158576">
    <property type="component" value="Chromosome 1"/>
</dbReference>
<dbReference type="EMBL" id="OU015566">
    <property type="protein sequence ID" value="CAG5105428.1"/>
    <property type="molecule type" value="Genomic_DNA"/>
</dbReference>
<sequence length="552" mass="64054">MVIGSFIGLSQLAYFTVAYEPPSPITIIPPRTYVDLGGSGETATIIYRDLYIHTFEDNQHKRFEKLALQDSFAEIREIEEHKEATELEKYVPKRVDHLEYERLSDTSNLRPWDRGIPTHLIQPKDLYKNSSCKCGRLNYKDVSGDITEHLNDHENWKRDHYYEVAKPAPILTPAFLPVEFVSSGYKVEPLESVDLQIRIISKNEHTVTPVFTSFYGDIQNSKCSKNEKKYICKEMTVEEFNLSKFKYVPNTYDSRKLEDLVTMKTSGNIEVEISFPVTIERAKMPVLVHRTSNVITDRVTVITKTFLRYPCVERLIKSLEEFYPGITLIIADDNPDDYFKKLTSESITVKQFKMPEAEGWFTGRNLAASQVRTQFYLWVDDDFWFTEETDLQYMVNVAEKTGFDIIGAGINGHIQSKWAKWGHISLLPSNDGYCYSRTEYSNFALPGFEEECEVTDVILNFFLARTMTAGKIRFDPEFTNKGHREFFVDSIGHLRVAWCSKPMIMHKSDCAPTERKEDYVSARTAAKDKDFWLMLQELWYYRNHIQCSTEAP</sequence>
<keyword evidence="1" id="KW-0732">Signal</keyword>
<feature type="signal peptide" evidence="1">
    <location>
        <begin position="1"/>
        <end position="18"/>
    </location>
</feature>
<dbReference type="CDD" id="cd00761">
    <property type="entry name" value="Glyco_tranf_GTA_type"/>
    <property type="match status" value="1"/>
</dbReference>
<evidence type="ECO:0000259" key="2">
    <source>
        <dbReference type="Pfam" id="PF00535"/>
    </source>
</evidence>
<evidence type="ECO:0000313" key="3">
    <source>
        <dbReference type="EMBL" id="CAG5105428.1"/>
    </source>
</evidence>
<organism evidence="3 4">
    <name type="scientific">Oikopleura dioica</name>
    <name type="common">Tunicate</name>
    <dbReference type="NCBI Taxonomy" id="34765"/>
    <lineage>
        <taxon>Eukaryota</taxon>
        <taxon>Metazoa</taxon>
        <taxon>Chordata</taxon>
        <taxon>Tunicata</taxon>
        <taxon>Appendicularia</taxon>
        <taxon>Copelata</taxon>
        <taxon>Oikopleuridae</taxon>
        <taxon>Oikopleura</taxon>
    </lineage>
</organism>
<keyword evidence="4" id="KW-1185">Reference proteome</keyword>
<protein>
    <submittedName>
        <fullName evidence="3">Oidioi.mRNA.OKI2018_I69.chr1.g2121.t1.cds</fullName>
    </submittedName>
</protein>
<evidence type="ECO:0000313" key="4">
    <source>
        <dbReference type="Proteomes" id="UP001158576"/>
    </source>
</evidence>
<reference evidence="3 4" key="1">
    <citation type="submission" date="2021-04" db="EMBL/GenBank/DDBJ databases">
        <authorList>
            <person name="Bliznina A."/>
        </authorList>
    </citation>
    <scope>NUCLEOTIDE SEQUENCE [LARGE SCALE GENOMIC DNA]</scope>
</reference>
<feature type="chain" id="PRO_5046256080" evidence="1">
    <location>
        <begin position="19"/>
        <end position="552"/>
    </location>
</feature>
<evidence type="ECO:0000256" key="1">
    <source>
        <dbReference type="SAM" id="SignalP"/>
    </source>
</evidence>
<dbReference type="SUPFAM" id="SSF53448">
    <property type="entry name" value="Nucleotide-diphospho-sugar transferases"/>
    <property type="match status" value="1"/>
</dbReference>
<dbReference type="Pfam" id="PF00535">
    <property type="entry name" value="Glycos_transf_2"/>
    <property type="match status" value="1"/>
</dbReference>
<accession>A0ABN7SQ36</accession>
<dbReference type="InterPro" id="IPR001173">
    <property type="entry name" value="Glyco_trans_2-like"/>
</dbReference>
<proteinExistence type="predicted"/>
<dbReference type="InterPro" id="IPR029044">
    <property type="entry name" value="Nucleotide-diphossugar_trans"/>
</dbReference>
<feature type="domain" description="Glycosyltransferase 2-like" evidence="2">
    <location>
        <begin position="300"/>
        <end position="426"/>
    </location>
</feature>
<gene>
    <name evidence="3" type="ORF">OKIOD_LOCUS10886</name>
</gene>
<name>A0ABN7SQ36_OIKDI</name>
<dbReference type="Gene3D" id="3.90.550.10">
    <property type="entry name" value="Spore Coat Polysaccharide Biosynthesis Protein SpsA, Chain A"/>
    <property type="match status" value="1"/>
</dbReference>
<dbReference type="PANTHER" id="PTHR15046:SF3">
    <property type="entry name" value="BETA-1,4 N-ACETYLGALACTOSAMINYLTRANSFERASE 2-LIKE"/>
    <property type="match status" value="1"/>
</dbReference>